<dbReference type="Gene3D" id="3.80.10.10">
    <property type="entry name" value="Ribonuclease Inhibitor"/>
    <property type="match status" value="1"/>
</dbReference>
<dbReference type="Gene3D" id="1.20.1280.50">
    <property type="match status" value="1"/>
</dbReference>
<dbReference type="KEGG" id="hvg:123395128"/>
<dbReference type="InterPro" id="IPR044997">
    <property type="entry name" value="F-box_plant"/>
</dbReference>
<reference evidence="4" key="2">
    <citation type="submission" date="2020-10" db="EMBL/GenBank/DDBJ databases">
        <authorList>
            <person name="Scholz U."/>
            <person name="Mascher M."/>
            <person name="Fiebig A."/>
        </authorList>
    </citation>
    <scope>NUCLEOTIDE SEQUENCE [LARGE SCALE GENOMIC DNA]</scope>
    <source>
        <strain evidence="4">cv. Morex</strain>
    </source>
</reference>
<dbReference type="Gramene" id="HORVU.MOREX.r3.5HG0534580.1">
    <property type="protein sequence ID" value="HORVU.MOREX.r3.5HG0534580.1"/>
    <property type="gene ID" value="HORVU.MOREX.r3.5HG0534580"/>
</dbReference>
<dbReference type="RefSeq" id="XP_044945999.1">
    <property type="nucleotide sequence ID" value="XM_045090064.1"/>
</dbReference>
<dbReference type="AlphaFoldDB" id="A0A8I6Y8B5"/>
<dbReference type="EnsemblPlants" id="HORVU.MOREX.r3.5HG0534580.1">
    <property type="protein sequence ID" value="HORVU.MOREX.r3.5HG0534580.1"/>
    <property type="gene ID" value="HORVU.MOREX.r3.5HG0534580"/>
</dbReference>
<evidence type="ECO:0000259" key="3">
    <source>
        <dbReference type="Pfam" id="PF23622"/>
    </source>
</evidence>
<dbReference type="GeneID" id="123395128"/>
<evidence type="ECO:0008006" key="6">
    <source>
        <dbReference type="Google" id="ProtNLM"/>
    </source>
</evidence>
<name>A0A8I6Y8B5_HORVV</name>
<dbReference type="Pfam" id="PF00646">
    <property type="entry name" value="F-box"/>
    <property type="match status" value="1"/>
</dbReference>
<dbReference type="InterPro" id="IPR055357">
    <property type="entry name" value="LRR_At1g61320_AtMIF1"/>
</dbReference>
<evidence type="ECO:0000313" key="5">
    <source>
        <dbReference type="Proteomes" id="UP000011116"/>
    </source>
</evidence>
<feature type="domain" description="F-box" evidence="2">
    <location>
        <begin position="31"/>
        <end position="65"/>
    </location>
</feature>
<dbReference type="Gramene" id="HORVU.MOREX.r2.5HG0444730.1">
    <property type="protein sequence ID" value="HORVU.MOREX.r2.5HG0444730.1"/>
    <property type="gene ID" value="HORVU.MOREX.r2.5HG0444730"/>
</dbReference>
<dbReference type="Proteomes" id="UP000011116">
    <property type="component" value="Chromosome 5H"/>
</dbReference>
<evidence type="ECO:0000256" key="1">
    <source>
        <dbReference type="SAM" id="MobiDB-lite"/>
    </source>
</evidence>
<reference evidence="5" key="1">
    <citation type="journal article" date="2012" name="Nature">
        <title>A physical, genetic and functional sequence assembly of the barley genome.</title>
        <authorList>
            <consortium name="The International Barley Genome Sequencing Consortium"/>
            <person name="Mayer K.F."/>
            <person name="Waugh R."/>
            <person name="Brown J.W."/>
            <person name="Schulman A."/>
            <person name="Langridge P."/>
            <person name="Platzer M."/>
            <person name="Fincher G.B."/>
            <person name="Muehlbauer G.J."/>
            <person name="Sato K."/>
            <person name="Close T.J."/>
            <person name="Wise R.P."/>
            <person name="Stein N."/>
        </authorList>
    </citation>
    <scope>NUCLEOTIDE SEQUENCE [LARGE SCALE GENOMIC DNA]</scope>
    <source>
        <strain evidence="5">cv. Morex</strain>
    </source>
</reference>
<evidence type="ECO:0000313" key="4">
    <source>
        <dbReference type="EnsemblPlants" id="HORVU.MOREX.r3.5HG0534580.1"/>
    </source>
</evidence>
<organism evidence="4 5">
    <name type="scientific">Hordeum vulgare subsp. vulgare</name>
    <name type="common">Domesticated barley</name>
    <dbReference type="NCBI Taxonomy" id="112509"/>
    <lineage>
        <taxon>Eukaryota</taxon>
        <taxon>Viridiplantae</taxon>
        <taxon>Streptophyta</taxon>
        <taxon>Embryophyta</taxon>
        <taxon>Tracheophyta</taxon>
        <taxon>Spermatophyta</taxon>
        <taxon>Magnoliopsida</taxon>
        <taxon>Liliopsida</taxon>
        <taxon>Poales</taxon>
        <taxon>Poaceae</taxon>
        <taxon>BOP clade</taxon>
        <taxon>Pooideae</taxon>
        <taxon>Triticodae</taxon>
        <taxon>Triticeae</taxon>
        <taxon>Hordeinae</taxon>
        <taxon>Hordeum</taxon>
    </lineage>
</organism>
<dbReference type="InterPro" id="IPR036047">
    <property type="entry name" value="F-box-like_dom_sf"/>
</dbReference>
<keyword evidence="5" id="KW-1185">Reference proteome</keyword>
<proteinExistence type="predicted"/>
<reference evidence="4" key="3">
    <citation type="submission" date="2022-01" db="UniProtKB">
        <authorList>
            <consortium name="EnsemblPlants"/>
        </authorList>
    </citation>
    <scope>IDENTIFICATION</scope>
    <source>
        <strain evidence="4">subsp. vulgare</strain>
    </source>
</reference>
<dbReference type="PANTHER" id="PTHR32153">
    <property type="entry name" value="OJ000223_09.16 PROTEIN"/>
    <property type="match status" value="1"/>
</dbReference>
<feature type="domain" description="At1g61320/AtMIF1 LRR" evidence="3">
    <location>
        <begin position="177"/>
        <end position="459"/>
    </location>
</feature>
<evidence type="ECO:0000259" key="2">
    <source>
        <dbReference type="Pfam" id="PF00646"/>
    </source>
</evidence>
<dbReference type="SUPFAM" id="SSF81383">
    <property type="entry name" value="F-box domain"/>
    <property type="match status" value="1"/>
</dbReference>
<accession>A0A8I6Y8B5</accession>
<dbReference type="OrthoDB" id="594376at2759"/>
<feature type="region of interest" description="Disordered" evidence="1">
    <location>
        <begin position="1"/>
        <end position="21"/>
    </location>
</feature>
<dbReference type="InterPro" id="IPR032675">
    <property type="entry name" value="LRR_dom_sf"/>
</dbReference>
<gene>
    <name evidence="4" type="primary">LOC123395128</name>
</gene>
<sequence length="479" mass="54041">MVSIHQSAGLPIPPMESPPLKRNVAQDDDIISALTDDLLLAILERLDLRDAVRAGAVSTRWRHLPHRLSRLELDAGHFGGATLVDTMDAFTSALLFVCPPAERDCDCHRSRVIKTLDLSFYLLNPHLISIGSAIEDVVSRGKTTGLALQISPPPPGQYTAQLIAMFGQMFMSFSRAYQVAFRWLTRLCLKGLAFEDSDVTDLINACDGLKQLTLSSCWMVEHSVLKIDTPCSGLQELKFIDFGGKWIELVSVPKLRQVTCLCWRFENPPVRFGYVPELRDVTFTCQAKAWQAPFLLSQCLSTSVTNPWKLHLHFAGQMIWIQPEHPKQLTAIFRNLTGLSLLGVFPECDLSWTLFILEAAPALQFLSLSQDRHSCVKTSEDSAEKTNVVWEPSKDLKHLNLKVLQMYGFEEDDKVTNYIRLIMERAVGLKIIILRRKFPCKECNDIELEKGSEMNEASWCRVKKRLTNGSYSSVEIIIC</sequence>
<dbReference type="InterPro" id="IPR001810">
    <property type="entry name" value="F-box_dom"/>
</dbReference>
<dbReference type="SUPFAM" id="SSF52047">
    <property type="entry name" value="RNI-like"/>
    <property type="match status" value="1"/>
</dbReference>
<protein>
    <recommendedName>
        <fullName evidence="6">F-box domain-containing protein</fullName>
    </recommendedName>
</protein>
<dbReference type="Pfam" id="PF23622">
    <property type="entry name" value="LRR_At1g61320_AtMIF1"/>
    <property type="match status" value="1"/>
</dbReference>